<keyword evidence="1 2" id="KW-0238">DNA-binding</keyword>
<dbReference type="Gene3D" id="1.10.10.10">
    <property type="entry name" value="Winged helix-like DNA-binding domain superfamily/Winged helix DNA-binding domain"/>
    <property type="match status" value="1"/>
</dbReference>
<dbReference type="STRING" id="1855912.LuPra_05121"/>
<dbReference type="Pfam" id="PF00486">
    <property type="entry name" value="Trans_reg_C"/>
    <property type="match status" value="1"/>
</dbReference>
<dbReference type="InterPro" id="IPR016032">
    <property type="entry name" value="Sig_transdc_resp-reg_C-effctor"/>
</dbReference>
<dbReference type="Proteomes" id="UP000076079">
    <property type="component" value="Chromosome"/>
</dbReference>
<dbReference type="InterPro" id="IPR008984">
    <property type="entry name" value="SMAD_FHA_dom_sf"/>
</dbReference>
<dbReference type="RefSeq" id="WP_110173363.1">
    <property type="nucleotide sequence ID" value="NZ_CP015136.1"/>
</dbReference>
<feature type="transmembrane region" description="Helical" evidence="3">
    <location>
        <begin position="205"/>
        <end position="225"/>
    </location>
</feature>
<dbReference type="CDD" id="cd00383">
    <property type="entry name" value="trans_reg_C"/>
    <property type="match status" value="1"/>
</dbReference>
<sequence>MIDCLRFAEFELDLGAFALRCPDGPLRLEKLPMEVLILLVQRAGTLVLRSELRATLWGPDVYVEYDSAINTAVRKIRRTLGDDADHPRFVETVVGKGYRFIAPVEGDATLHAQSSVCHGRSPARWQCVFPSYSVKRGQQEFILEAGETVFGRDPNAGVYVDHPSVSRRHASIAIGSQGAVLQDLESRNGTFVDGRRIDRPTHIDHGALIALGAITLTFIVMAAAASTQPIGLRQPTV</sequence>
<dbReference type="SUPFAM" id="SSF46894">
    <property type="entry name" value="C-terminal effector domain of the bipartite response regulators"/>
    <property type="match status" value="1"/>
</dbReference>
<dbReference type="SMART" id="SM00240">
    <property type="entry name" value="FHA"/>
    <property type="match status" value="1"/>
</dbReference>
<evidence type="ECO:0000313" key="6">
    <source>
        <dbReference type="EMBL" id="AMY11856.1"/>
    </source>
</evidence>
<feature type="domain" description="FHA" evidence="4">
    <location>
        <begin position="148"/>
        <end position="197"/>
    </location>
</feature>
<proteinExistence type="predicted"/>
<dbReference type="PANTHER" id="PTHR23308">
    <property type="entry name" value="NUCLEAR INHIBITOR OF PROTEIN PHOSPHATASE-1"/>
    <property type="match status" value="1"/>
</dbReference>
<dbReference type="KEGG" id="abac:LuPra_05121"/>
<dbReference type="Gene3D" id="2.60.200.20">
    <property type="match status" value="1"/>
</dbReference>
<feature type="DNA-binding region" description="OmpR/PhoB-type" evidence="2">
    <location>
        <begin position="2"/>
        <end position="102"/>
    </location>
</feature>
<feature type="domain" description="OmpR/PhoB-type" evidence="5">
    <location>
        <begin position="2"/>
        <end position="102"/>
    </location>
</feature>
<dbReference type="EMBL" id="CP015136">
    <property type="protein sequence ID" value="AMY11856.1"/>
    <property type="molecule type" value="Genomic_DNA"/>
</dbReference>
<evidence type="ECO:0000313" key="7">
    <source>
        <dbReference type="Proteomes" id="UP000076079"/>
    </source>
</evidence>
<dbReference type="GO" id="GO:0006355">
    <property type="term" value="P:regulation of DNA-templated transcription"/>
    <property type="evidence" value="ECO:0007669"/>
    <property type="project" value="InterPro"/>
</dbReference>
<dbReference type="InterPro" id="IPR050923">
    <property type="entry name" value="Cell_Proc_Reg/RNA_Proc"/>
</dbReference>
<dbReference type="Pfam" id="PF00498">
    <property type="entry name" value="FHA"/>
    <property type="match status" value="1"/>
</dbReference>
<dbReference type="OrthoDB" id="9816555at2"/>
<keyword evidence="7" id="KW-1185">Reference proteome</keyword>
<dbReference type="PROSITE" id="PS50006">
    <property type="entry name" value="FHA_DOMAIN"/>
    <property type="match status" value="1"/>
</dbReference>
<dbReference type="InterPro" id="IPR001867">
    <property type="entry name" value="OmpR/PhoB-type_DNA-bd"/>
</dbReference>
<dbReference type="PROSITE" id="PS51755">
    <property type="entry name" value="OMPR_PHOB"/>
    <property type="match status" value="1"/>
</dbReference>
<accession>A0A143PU47</accession>
<dbReference type="GO" id="GO:0003677">
    <property type="term" value="F:DNA binding"/>
    <property type="evidence" value="ECO:0007669"/>
    <property type="project" value="UniProtKB-UniRule"/>
</dbReference>
<dbReference type="SUPFAM" id="SSF49879">
    <property type="entry name" value="SMAD/FHA domain"/>
    <property type="match status" value="1"/>
</dbReference>
<keyword evidence="3" id="KW-0472">Membrane</keyword>
<protein>
    <submittedName>
        <fullName evidence="6">Dye resistance protein</fullName>
    </submittedName>
</protein>
<dbReference type="AlphaFoldDB" id="A0A143PU47"/>
<gene>
    <name evidence="6" type="primary">arcA</name>
    <name evidence="6" type="ORF">LuPra_05121</name>
</gene>
<dbReference type="SMART" id="SM00862">
    <property type="entry name" value="Trans_reg_C"/>
    <property type="match status" value="1"/>
</dbReference>
<reference evidence="6 7" key="1">
    <citation type="journal article" date="2016" name="Genome Announc.">
        <title>First Complete Genome Sequence of a Subdivision 6 Acidobacterium Strain.</title>
        <authorList>
            <person name="Huang S."/>
            <person name="Vieira S."/>
            <person name="Bunk B."/>
            <person name="Riedel T."/>
            <person name="Sproer C."/>
            <person name="Overmann J."/>
        </authorList>
    </citation>
    <scope>NUCLEOTIDE SEQUENCE [LARGE SCALE GENOMIC DNA]</scope>
    <source>
        <strain evidence="7">DSM 100886 HEG_-6_39</strain>
    </source>
</reference>
<keyword evidence="3" id="KW-0812">Transmembrane</keyword>
<reference evidence="7" key="2">
    <citation type="submission" date="2016-04" db="EMBL/GenBank/DDBJ databases">
        <title>First Complete Genome Sequence of a Subdivision 6 Acidobacterium.</title>
        <authorList>
            <person name="Huang S."/>
            <person name="Vieira S."/>
            <person name="Bunk B."/>
            <person name="Riedel T."/>
            <person name="Sproeer C."/>
            <person name="Overmann J."/>
        </authorList>
    </citation>
    <scope>NUCLEOTIDE SEQUENCE [LARGE SCALE GENOMIC DNA]</scope>
    <source>
        <strain evidence="7">DSM 100886 HEG_-6_39</strain>
    </source>
</reference>
<name>A0A143PU47_LUTPR</name>
<dbReference type="GO" id="GO:0000160">
    <property type="term" value="P:phosphorelay signal transduction system"/>
    <property type="evidence" value="ECO:0007669"/>
    <property type="project" value="InterPro"/>
</dbReference>
<dbReference type="CDD" id="cd00060">
    <property type="entry name" value="FHA"/>
    <property type="match status" value="1"/>
</dbReference>
<evidence type="ECO:0000256" key="3">
    <source>
        <dbReference type="SAM" id="Phobius"/>
    </source>
</evidence>
<evidence type="ECO:0000256" key="1">
    <source>
        <dbReference type="ARBA" id="ARBA00023125"/>
    </source>
</evidence>
<dbReference type="InterPro" id="IPR036388">
    <property type="entry name" value="WH-like_DNA-bd_sf"/>
</dbReference>
<keyword evidence="3" id="KW-1133">Transmembrane helix</keyword>
<dbReference type="InterPro" id="IPR000253">
    <property type="entry name" value="FHA_dom"/>
</dbReference>
<evidence type="ECO:0000259" key="5">
    <source>
        <dbReference type="PROSITE" id="PS51755"/>
    </source>
</evidence>
<evidence type="ECO:0000259" key="4">
    <source>
        <dbReference type="PROSITE" id="PS50006"/>
    </source>
</evidence>
<evidence type="ECO:0000256" key="2">
    <source>
        <dbReference type="PROSITE-ProRule" id="PRU01091"/>
    </source>
</evidence>
<organism evidence="6 7">
    <name type="scientific">Luteitalea pratensis</name>
    <dbReference type="NCBI Taxonomy" id="1855912"/>
    <lineage>
        <taxon>Bacteria</taxon>
        <taxon>Pseudomonadati</taxon>
        <taxon>Acidobacteriota</taxon>
        <taxon>Vicinamibacteria</taxon>
        <taxon>Vicinamibacterales</taxon>
        <taxon>Vicinamibacteraceae</taxon>
        <taxon>Luteitalea</taxon>
    </lineage>
</organism>